<dbReference type="EMBL" id="RCBY01000054">
    <property type="protein sequence ID" value="RQH44252.1"/>
    <property type="molecule type" value="Genomic_DNA"/>
</dbReference>
<evidence type="ECO:0000313" key="2">
    <source>
        <dbReference type="Proteomes" id="UP000269154"/>
    </source>
</evidence>
<sequence>MLPRKVKSRLFFYILYPQKKGFSGMLKKRCDPATTIVARERAPRDHKLASAIADCGFYEFKRQLIEPLSVSLDAVCAFGFRPQPEEVVEIQEREWGKSG</sequence>
<organism evidence="1 2">
    <name type="scientific">Okeania hirsuta</name>
    <dbReference type="NCBI Taxonomy" id="1458930"/>
    <lineage>
        <taxon>Bacteria</taxon>
        <taxon>Bacillati</taxon>
        <taxon>Cyanobacteriota</taxon>
        <taxon>Cyanophyceae</taxon>
        <taxon>Oscillatoriophycideae</taxon>
        <taxon>Oscillatoriales</taxon>
        <taxon>Microcoleaceae</taxon>
        <taxon>Okeania</taxon>
    </lineage>
</organism>
<proteinExistence type="predicted"/>
<protein>
    <submittedName>
        <fullName evidence="1">Uncharacterized protein</fullName>
    </submittedName>
</protein>
<keyword evidence="2" id="KW-1185">Reference proteome</keyword>
<reference evidence="1 2" key="1">
    <citation type="journal article" date="2018" name="ACS Chem. Biol.">
        <title>Ketoreductase domain dysfunction expands chemodiversity: malyngamide biosynthesis in the cyanobacterium Okeania hirsuta.</title>
        <authorList>
            <person name="Moss N.A."/>
            <person name="Leao T."/>
            <person name="Rankin M."/>
            <person name="McCullough T.M."/>
            <person name="Qu P."/>
            <person name="Korobeynikov A."/>
            <person name="Smith J.L."/>
            <person name="Gerwick L."/>
            <person name="Gerwick W.H."/>
        </authorList>
    </citation>
    <scope>NUCLEOTIDE SEQUENCE [LARGE SCALE GENOMIC DNA]</scope>
    <source>
        <strain evidence="1 2">PAB10Feb10-1</strain>
    </source>
</reference>
<evidence type="ECO:0000313" key="1">
    <source>
        <dbReference type="EMBL" id="RQH44252.1"/>
    </source>
</evidence>
<dbReference type="AlphaFoldDB" id="A0A3N6PDW1"/>
<name>A0A3N6PDW1_9CYAN</name>
<accession>A0A3N6PDW1</accession>
<comment type="caution">
    <text evidence="1">The sequence shown here is derived from an EMBL/GenBank/DDBJ whole genome shotgun (WGS) entry which is preliminary data.</text>
</comment>
<dbReference type="Proteomes" id="UP000269154">
    <property type="component" value="Unassembled WGS sequence"/>
</dbReference>
<gene>
    <name evidence="1" type="ORF">D5R40_11875</name>
</gene>